<organism evidence="1 2">
    <name type="scientific">Rhizobium lentis</name>
    <dbReference type="NCBI Taxonomy" id="1138194"/>
    <lineage>
        <taxon>Bacteria</taxon>
        <taxon>Pseudomonadati</taxon>
        <taxon>Pseudomonadota</taxon>
        <taxon>Alphaproteobacteria</taxon>
        <taxon>Hyphomicrobiales</taxon>
        <taxon>Rhizobiaceae</taxon>
        <taxon>Rhizobium/Agrobacterium group</taxon>
        <taxon>Rhizobium</taxon>
    </lineage>
</organism>
<name>A0A7W8XCZ1_9HYPH</name>
<sequence>MSDDLPITISVSGGPSIETTLGGLKAAAAAPGKGLLPAARADASDLAATIERARKLFDEQDYQAALLLSSGAYDQAKAAASYGKRMKASEQLIGKARQMQGDALLIESRAKMALADQYDDAQKAGVLATQGRPKNIPDENVFTLKDAGLSSKEIHEARKLRDAEAKQPGLVERAIEARLAQGFEPSRANLRAAVGTASASKEDRGDNFYQTPVEATRTLLAYESFSGTVWESSCGLGAISRVLEAAGYEVIISDLVDRGTVTRHGELQTVGDFLATAPDEEGEGPDIVSNPPYGEVLNDYVAHALRVHKPRKMALLLNLNFLCGFADEARNFVMDENPPARVYVFKRRLPMMHREGYEGPKASSRMNTAWFVWERQEDGSYGDTTVIKRVDWKDFEEAQALQPGAGGNIGNINFDEFRRDTPRKTLDERVEDISAKALIWCAGKDDFDAVELRRAVGVRPSTAEGAIHWMLEKKLINPAGEGRFKTASGGWTALKATAAVINDRKLFELIEQVQGVAA</sequence>
<accession>A0A7W8XCZ1</accession>
<protein>
    <recommendedName>
        <fullName evidence="3">SAM-dependent methyltransferase</fullName>
    </recommendedName>
</protein>
<dbReference type="GO" id="GO:0003676">
    <property type="term" value="F:nucleic acid binding"/>
    <property type="evidence" value="ECO:0007669"/>
    <property type="project" value="InterPro"/>
</dbReference>
<dbReference type="GO" id="GO:0008168">
    <property type="term" value="F:methyltransferase activity"/>
    <property type="evidence" value="ECO:0007669"/>
    <property type="project" value="InterPro"/>
</dbReference>
<gene>
    <name evidence="1" type="ORF">GGI59_002292</name>
</gene>
<dbReference type="AlphaFoldDB" id="A0A7W8XCZ1"/>
<comment type="caution">
    <text evidence="1">The sequence shown here is derived from an EMBL/GenBank/DDBJ whole genome shotgun (WGS) entry which is preliminary data.</text>
</comment>
<keyword evidence="2" id="KW-1185">Reference proteome</keyword>
<reference evidence="1 2" key="1">
    <citation type="submission" date="2020-08" db="EMBL/GenBank/DDBJ databases">
        <title>Genomic Encyclopedia of Type Strains, Phase IV (KMG-V): Genome sequencing to study the core and pangenomes of soil and plant-associated prokaryotes.</title>
        <authorList>
            <person name="Whitman W."/>
        </authorList>
    </citation>
    <scope>NUCLEOTIDE SEQUENCE [LARGE SCALE GENOMIC DNA]</scope>
    <source>
        <strain evidence="1 2">SEMIA 4034</strain>
    </source>
</reference>
<dbReference type="GO" id="GO:0032259">
    <property type="term" value="P:methylation"/>
    <property type="evidence" value="ECO:0007669"/>
    <property type="project" value="InterPro"/>
</dbReference>
<dbReference type="Proteomes" id="UP000528824">
    <property type="component" value="Unassembled WGS sequence"/>
</dbReference>
<proteinExistence type="predicted"/>
<evidence type="ECO:0008006" key="3">
    <source>
        <dbReference type="Google" id="ProtNLM"/>
    </source>
</evidence>
<dbReference type="RefSeq" id="WP_183916076.1">
    <property type="nucleotide sequence ID" value="NZ_JACHBB010000004.1"/>
</dbReference>
<dbReference type="EMBL" id="JACHBC010000004">
    <property type="protein sequence ID" value="MBB5560630.1"/>
    <property type="molecule type" value="Genomic_DNA"/>
</dbReference>
<evidence type="ECO:0000313" key="1">
    <source>
        <dbReference type="EMBL" id="MBB5560630.1"/>
    </source>
</evidence>
<dbReference type="InterPro" id="IPR002052">
    <property type="entry name" value="DNA_methylase_N6_adenine_CS"/>
</dbReference>
<evidence type="ECO:0000313" key="2">
    <source>
        <dbReference type="Proteomes" id="UP000528824"/>
    </source>
</evidence>
<dbReference type="PROSITE" id="PS00092">
    <property type="entry name" value="N6_MTASE"/>
    <property type="match status" value="1"/>
</dbReference>